<dbReference type="GO" id="GO:0016887">
    <property type="term" value="F:ATP hydrolysis activity"/>
    <property type="evidence" value="ECO:0007669"/>
    <property type="project" value="InterPro"/>
</dbReference>
<dbReference type="CDD" id="cd01130">
    <property type="entry name" value="VirB11-like_ATPase"/>
    <property type="match status" value="1"/>
</dbReference>
<dbReference type="OrthoDB" id="9810761at2"/>
<dbReference type="Gene3D" id="3.30.450.380">
    <property type="match status" value="1"/>
</dbReference>
<gene>
    <name evidence="4" type="ORF">Q31a_16010</name>
</gene>
<dbReference type="InterPro" id="IPR050921">
    <property type="entry name" value="T4SS_GSP_E_ATPase"/>
</dbReference>
<evidence type="ECO:0000313" key="4">
    <source>
        <dbReference type="EMBL" id="QDV23303.1"/>
    </source>
</evidence>
<comment type="similarity">
    <text evidence="1">Belongs to the GSP E family.</text>
</comment>
<dbReference type="EMBL" id="CP036298">
    <property type="protein sequence ID" value="QDV23303.1"/>
    <property type="molecule type" value="Genomic_DNA"/>
</dbReference>
<dbReference type="PANTHER" id="PTHR30486">
    <property type="entry name" value="TWITCHING MOTILITY PROTEIN PILT"/>
    <property type="match status" value="1"/>
</dbReference>
<keyword evidence="5" id="KW-1185">Reference proteome</keyword>
<organism evidence="4 5">
    <name type="scientific">Aureliella helgolandensis</name>
    <dbReference type="NCBI Taxonomy" id="2527968"/>
    <lineage>
        <taxon>Bacteria</taxon>
        <taxon>Pseudomonadati</taxon>
        <taxon>Planctomycetota</taxon>
        <taxon>Planctomycetia</taxon>
        <taxon>Pirellulales</taxon>
        <taxon>Pirellulaceae</taxon>
        <taxon>Aureliella</taxon>
    </lineage>
</organism>
<accession>A0A518G3Y0</accession>
<dbReference type="InterPro" id="IPR027417">
    <property type="entry name" value="P-loop_NTPase"/>
</dbReference>
<reference evidence="4 5" key="1">
    <citation type="submission" date="2019-02" db="EMBL/GenBank/DDBJ databases">
        <title>Deep-cultivation of Planctomycetes and their phenomic and genomic characterization uncovers novel biology.</title>
        <authorList>
            <person name="Wiegand S."/>
            <person name="Jogler M."/>
            <person name="Boedeker C."/>
            <person name="Pinto D."/>
            <person name="Vollmers J."/>
            <person name="Rivas-Marin E."/>
            <person name="Kohn T."/>
            <person name="Peeters S.H."/>
            <person name="Heuer A."/>
            <person name="Rast P."/>
            <person name="Oberbeckmann S."/>
            <person name="Bunk B."/>
            <person name="Jeske O."/>
            <person name="Meyerdierks A."/>
            <person name="Storesund J.E."/>
            <person name="Kallscheuer N."/>
            <person name="Luecker S."/>
            <person name="Lage O.M."/>
            <person name="Pohl T."/>
            <person name="Merkel B.J."/>
            <person name="Hornburger P."/>
            <person name="Mueller R.-W."/>
            <person name="Bruemmer F."/>
            <person name="Labrenz M."/>
            <person name="Spormann A.M."/>
            <person name="Op den Camp H."/>
            <person name="Overmann J."/>
            <person name="Amann R."/>
            <person name="Jetten M.S.M."/>
            <person name="Mascher T."/>
            <person name="Medema M.H."/>
            <person name="Devos D.P."/>
            <person name="Kaster A.-K."/>
            <person name="Ovreas L."/>
            <person name="Rohde M."/>
            <person name="Galperin M.Y."/>
            <person name="Jogler C."/>
        </authorList>
    </citation>
    <scope>NUCLEOTIDE SEQUENCE [LARGE SCALE GENOMIC DNA]</scope>
    <source>
        <strain evidence="4 5">Q31a</strain>
    </source>
</reference>
<name>A0A518G3Y0_9BACT</name>
<proteinExistence type="inferred from homology"/>
<dbReference type="InterPro" id="IPR003593">
    <property type="entry name" value="AAA+_ATPase"/>
</dbReference>
<dbReference type="Gene3D" id="3.40.50.300">
    <property type="entry name" value="P-loop containing nucleotide triphosphate hydrolases"/>
    <property type="match status" value="1"/>
</dbReference>
<feature type="domain" description="AAA+ ATPase" evidence="3">
    <location>
        <begin position="215"/>
        <end position="395"/>
    </location>
</feature>
<feature type="region of interest" description="Disordered" evidence="2">
    <location>
        <begin position="1"/>
        <end position="21"/>
    </location>
</feature>
<dbReference type="AlphaFoldDB" id="A0A518G3Y0"/>
<protein>
    <submittedName>
        <fullName evidence="4">Conjugal transfer protein</fullName>
    </submittedName>
</protein>
<dbReference type="PANTHER" id="PTHR30486:SF15">
    <property type="entry name" value="TYPE II_IV SECRETION SYSTEM ATPASE"/>
    <property type="match status" value="1"/>
</dbReference>
<dbReference type="Proteomes" id="UP000318017">
    <property type="component" value="Chromosome"/>
</dbReference>
<dbReference type="Pfam" id="PF00437">
    <property type="entry name" value="T2SSE"/>
    <property type="match status" value="1"/>
</dbReference>
<evidence type="ECO:0000256" key="1">
    <source>
        <dbReference type="ARBA" id="ARBA00006611"/>
    </source>
</evidence>
<sequence>MIGAATVEGTPRFASKANPGNVLSKPKRKDLHQLLIKSLDRGLVQKLTDSELRVVLQRSAEEICRGCSEILSPVERIALVEELVDETLGFGPLERLLRDPSISDILINGPDNVFIEENGVLRESHVKFHSNEHLLTILQRIVGKVGRRVDESSPMVDARLPDGSRVNAIISPLAIDGALVSIRRFRPDAITAQELLQSDALTNEMLTFLAACVRAKANILITGGTGTGKTTFLNILSSFIPPNERIVTIEDTAELQLKQPHVARLEARPPSLEGTGEVNARDLLRNALRMRPDRIILGECRGAEAFDMLQAMNTGHSGSLGTLHANSTRDAVSRLEMLVGLTGFQLSEGQIARQIASAVQIIVQLARAEDGRRKVVQISEVADCVNGIIELTDIFSYDEHWDDSAKRFNGHFKRHNQPPKILNKVKAFCGDMPFATPPAQSI</sequence>
<dbReference type="SMART" id="SM00382">
    <property type="entry name" value="AAA"/>
    <property type="match status" value="1"/>
</dbReference>
<dbReference type="KEGG" id="ahel:Q31a_16010"/>
<evidence type="ECO:0000256" key="2">
    <source>
        <dbReference type="SAM" id="MobiDB-lite"/>
    </source>
</evidence>
<dbReference type="SUPFAM" id="SSF52540">
    <property type="entry name" value="P-loop containing nucleoside triphosphate hydrolases"/>
    <property type="match status" value="1"/>
</dbReference>
<dbReference type="InterPro" id="IPR001482">
    <property type="entry name" value="T2SS/T4SS_dom"/>
</dbReference>
<evidence type="ECO:0000313" key="5">
    <source>
        <dbReference type="Proteomes" id="UP000318017"/>
    </source>
</evidence>
<evidence type="ECO:0000259" key="3">
    <source>
        <dbReference type="SMART" id="SM00382"/>
    </source>
</evidence>